<comment type="caution">
    <text evidence="2">The sequence shown here is derived from an EMBL/GenBank/DDBJ whole genome shotgun (WGS) entry which is preliminary data.</text>
</comment>
<protein>
    <recommendedName>
        <fullName evidence="1">Mub B2-like domain-containing protein</fullName>
    </recommendedName>
</protein>
<evidence type="ECO:0000313" key="2">
    <source>
        <dbReference type="EMBL" id="KGL67576.1"/>
    </source>
</evidence>
<dbReference type="EMBL" id="JROC01000017">
    <property type="protein sequence ID" value="KGL67576.1"/>
    <property type="molecule type" value="Genomic_DNA"/>
</dbReference>
<dbReference type="AlphaFoldDB" id="A0A099YDT7"/>
<evidence type="ECO:0000259" key="1">
    <source>
        <dbReference type="Pfam" id="PF17966"/>
    </source>
</evidence>
<dbReference type="InterPro" id="IPR041495">
    <property type="entry name" value="Mub_B2"/>
</dbReference>
<dbReference type="Proteomes" id="UP000030001">
    <property type="component" value="Unassembled WGS sequence"/>
</dbReference>
<gene>
    <name evidence="2" type="ORF">LX03_00405</name>
</gene>
<dbReference type="Gene3D" id="2.60.40.4300">
    <property type="match status" value="1"/>
</dbReference>
<reference evidence="2 3" key="1">
    <citation type="submission" date="2014-09" db="EMBL/GenBank/DDBJ databases">
        <title>Lactobacillus mucosae CRL573 Genome Sequencing.</title>
        <authorList>
            <person name="Bleckwedel J."/>
            <person name="Teran L.C."/>
            <person name="Bonacina J."/>
            <person name="Saavedra L."/>
            <person name="Mozzi F.B."/>
            <person name="Raya R.R."/>
        </authorList>
    </citation>
    <scope>NUCLEOTIDE SEQUENCE [LARGE SCALE GENOMIC DNA]</scope>
    <source>
        <strain evidence="2 3">CRL573</strain>
    </source>
</reference>
<dbReference type="Pfam" id="PF17966">
    <property type="entry name" value="Muc_B2"/>
    <property type="match status" value="1"/>
</dbReference>
<organism evidence="2 3">
    <name type="scientific">Limosilactobacillus mucosae</name>
    <name type="common">Lactobacillus mucosae</name>
    <dbReference type="NCBI Taxonomy" id="97478"/>
    <lineage>
        <taxon>Bacteria</taxon>
        <taxon>Bacillati</taxon>
        <taxon>Bacillota</taxon>
        <taxon>Bacilli</taxon>
        <taxon>Lactobacillales</taxon>
        <taxon>Lactobacillaceae</taxon>
        <taxon>Limosilactobacillus</taxon>
    </lineage>
</organism>
<proteinExistence type="predicted"/>
<accession>A0A099YDT7</accession>
<sequence>MKVVDTPIKLKLRHMAYQVDFDHPVQKGDLIAGTKDRHYQVDLSEDVLNRYAVRTIVITDLQGNQTQIVQRVHFVRIVWVDAVTGLPIIPLESVDWQTLNTKSIWNAVSIPQIDGYQAIITDTDTGQQLISIDKQTPSATNNQTINVIYQAKTGQRIINYVDENDNVIGTQTVTGDINTMVPVKLNLPKTGSWPTKTISLTALRSRPPISQLTFWLFIGWLRKHHSCARLRGRSTLEIR</sequence>
<feature type="domain" description="Mub B2-like" evidence="1">
    <location>
        <begin position="47"/>
        <end position="151"/>
    </location>
</feature>
<name>A0A099YDT7_LIMMU</name>
<evidence type="ECO:0000313" key="3">
    <source>
        <dbReference type="Proteomes" id="UP000030001"/>
    </source>
</evidence>